<dbReference type="InterPro" id="IPR038084">
    <property type="entry name" value="PduO/GlcC-like_sf"/>
</dbReference>
<accession>A0ABS6JAJ8</accession>
<dbReference type="NCBIfam" id="NF002696">
    <property type="entry name" value="PRK02487.1-5"/>
    <property type="match status" value="1"/>
</dbReference>
<dbReference type="Pfam" id="PF03928">
    <property type="entry name" value="HbpS-like"/>
    <property type="match status" value="1"/>
</dbReference>
<dbReference type="Gene3D" id="3.30.450.150">
    <property type="entry name" value="Haem-degrading domain"/>
    <property type="match status" value="1"/>
</dbReference>
<proteinExistence type="predicted"/>
<protein>
    <submittedName>
        <fullName evidence="1">Heme-degrading domain-containing protein</fullName>
    </submittedName>
</protein>
<dbReference type="PANTHER" id="PTHR28255:SF1">
    <property type="entry name" value="UPF0303 PROTEIN YBR137W"/>
    <property type="match status" value="1"/>
</dbReference>
<dbReference type="PIRSF" id="PIRSF008757">
    <property type="entry name" value="UCP008757"/>
    <property type="match status" value="1"/>
</dbReference>
<sequence>MTTAPTLTDLQAEADRLILPEFTEETALRLGLTVMNMAKLDRLPIVIDIRTPDRTLFHLAMPGSAPLNDLWARRKSNTALKFQMATLHVQTQMEAKGETLAKHGLPPEDYAPNGGAVPIRVRGVGVVACLTVSGLPQVEDHRLAIRALETLLPET</sequence>
<gene>
    <name evidence="1" type="ORF">GU927_016205</name>
</gene>
<reference evidence="1 2" key="1">
    <citation type="submission" date="2021-06" db="EMBL/GenBank/DDBJ databases">
        <title>Rhodobacteraceae bacterium strain HSP-20.</title>
        <authorList>
            <person name="Chen W.-M."/>
        </authorList>
    </citation>
    <scope>NUCLEOTIDE SEQUENCE [LARGE SCALE GENOMIC DNA]</scope>
    <source>
        <strain evidence="1 2">HSP-20</strain>
    </source>
</reference>
<evidence type="ECO:0000313" key="1">
    <source>
        <dbReference type="EMBL" id="MBU9699390.1"/>
    </source>
</evidence>
<dbReference type="PANTHER" id="PTHR28255">
    <property type="match status" value="1"/>
</dbReference>
<dbReference type="EMBL" id="JAAATX020000012">
    <property type="protein sequence ID" value="MBU9699390.1"/>
    <property type="molecule type" value="Genomic_DNA"/>
</dbReference>
<name>A0ABS6JAJ8_9RHOB</name>
<comment type="caution">
    <text evidence="1">The sequence shown here is derived from an EMBL/GenBank/DDBJ whole genome shotgun (WGS) entry which is preliminary data.</text>
</comment>
<dbReference type="Proteomes" id="UP000731907">
    <property type="component" value="Unassembled WGS sequence"/>
</dbReference>
<dbReference type="InterPro" id="IPR010371">
    <property type="entry name" value="YBR137W-like"/>
</dbReference>
<dbReference type="RefSeq" id="WP_161763509.1">
    <property type="nucleotide sequence ID" value="NZ_JAAATX020000012.1"/>
</dbReference>
<dbReference type="SUPFAM" id="SSF143744">
    <property type="entry name" value="GlcG-like"/>
    <property type="match status" value="1"/>
</dbReference>
<organism evidence="1 2">
    <name type="scientific">Paragemmobacter amnigenus</name>
    <dbReference type="NCBI Taxonomy" id="2852097"/>
    <lineage>
        <taxon>Bacteria</taxon>
        <taxon>Pseudomonadati</taxon>
        <taxon>Pseudomonadota</taxon>
        <taxon>Alphaproteobacteria</taxon>
        <taxon>Rhodobacterales</taxon>
        <taxon>Paracoccaceae</taxon>
        <taxon>Paragemmobacter</taxon>
    </lineage>
</organism>
<evidence type="ECO:0000313" key="2">
    <source>
        <dbReference type="Proteomes" id="UP000731907"/>
    </source>
</evidence>
<dbReference type="InterPro" id="IPR005624">
    <property type="entry name" value="PduO/GlcC-like"/>
</dbReference>
<keyword evidence="2" id="KW-1185">Reference proteome</keyword>